<dbReference type="PANTHER" id="PTHR12558:SF13">
    <property type="entry name" value="CELL DIVISION CYCLE PROTEIN 27 HOMOLOG"/>
    <property type="match status" value="1"/>
</dbReference>
<accession>A0ABQ3B5H6</accession>
<keyword evidence="1" id="KW-0802">TPR repeat</keyword>
<feature type="repeat" description="TPR" evidence="1">
    <location>
        <begin position="187"/>
        <end position="220"/>
    </location>
</feature>
<comment type="caution">
    <text evidence="3">The sequence shown here is derived from an EMBL/GenBank/DDBJ whole genome shotgun (WGS) entry which is preliminary data.</text>
</comment>
<dbReference type="InterPro" id="IPR011990">
    <property type="entry name" value="TPR-like_helical_dom_sf"/>
</dbReference>
<dbReference type="RefSeq" id="WP_189419269.1">
    <property type="nucleotide sequence ID" value="NZ_BMYZ01000002.1"/>
</dbReference>
<sequence length="572" mass="64898">MKLRPFTLFTSLLGYAFAYSYSVATYAQNHSQTTAAPSASSKPVERKFSTDTLYALLTAEIAGSRQQYDLALANYTQQARVTRDPQVAARATMIARYLGATQTGLEMSLLWAERAPKDKEALANASLGLMQANRLQEAFEMSRRLYVAGGEPLFQNIAANAEGLTRPARERLLQSFKTLLPRYNRDEQLLVGIGLLLQQQHSFDEAMTYTEKALTLYPRSIPAAILEANLLHELKRDREAIAKMAELLTFYPDNISLRNQYAHILTHYDLALAQQQFAIIAKQQPKNADAVLSLGIIAMERKDYKAANRAFEKLLDEEQHSSTAHYYLGRLAEAQQNWQEAIFNYLQVERGNDFLSATISLLDIFIKQGDFISAQQHMNRVRIRFPDQAESLYLLHSQALIKHNYLVEGEKILNDALANLANNSKLLYARAMLYIQRNQRADAERDLRQILQFEPDNAVALNSLGYMLTDDSQRYREAEELLTKAHTLKPDDPVIIDSLGWLHYRQGNYVQAIRELRQAYASYQEPAVAAHLGEVLWITGAQEEARSIWQEGIKQAPEDTSIPATMKRLKAE</sequence>
<evidence type="ECO:0008006" key="5">
    <source>
        <dbReference type="Google" id="ProtNLM"/>
    </source>
</evidence>
<dbReference type="InterPro" id="IPR019734">
    <property type="entry name" value="TPR_rpt"/>
</dbReference>
<keyword evidence="2" id="KW-0732">Signal</keyword>
<dbReference type="PROSITE" id="PS50005">
    <property type="entry name" value="TPR"/>
    <property type="match status" value="3"/>
</dbReference>
<dbReference type="Pfam" id="PF14559">
    <property type="entry name" value="TPR_19"/>
    <property type="match status" value="1"/>
</dbReference>
<dbReference type="SUPFAM" id="SSF48452">
    <property type="entry name" value="TPR-like"/>
    <property type="match status" value="2"/>
</dbReference>
<reference evidence="4" key="1">
    <citation type="journal article" date="2019" name="Int. J. Syst. Evol. Microbiol.">
        <title>The Global Catalogue of Microorganisms (GCM) 10K type strain sequencing project: providing services to taxonomists for standard genome sequencing and annotation.</title>
        <authorList>
            <consortium name="The Broad Institute Genomics Platform"/>
            <consortium name="The Broad Institute Genome Sequencing Center for Infectious Disease"/>
            <person name="Wu L."/>
            <person name="Ma J."/>
        </authorList>
    </citation>
    <scope>NUCLEOTIDE SEQUENCE [LARGE SCALE GENOMIC DNA]</scope>
    <source>
        <strain evidence="4">KCTC 32239</strain>
    </source>
</reference>
<dbReference type="Gene3D" id="1.25.40.10">
    <property type="entry name" value="Tetratricopeptide repeat domain"/>
    <property type="match status" value="2"/>
</dbReference>
<feature type="signal peptide" evidence="2">
    <location>
        <begin position="1"/>
        <end position="27"/>
    </location>
</feature>
<feature type="repeat" description="TPR" evidence="1">
    <location>
        <begin position="424"/>
        <end position="457"/>
    </location>
</feature>
<evidence type="ECO:0000313" key="3">
    <source>
        <dbReference type="EMBL" id="GGY79869.1"/>
    </source>
</evidence>
<keyword evidence="4" id="KW-1185">Reference proteome</keyword>
<dbReference type="PANTHER" id="PTHR12558">
    <property type="entry name" value="CELL DIVISION CYCLE 16,23,27"/>
    <property type="match status" value="1"/>
</dbReference>
<dbReference type="SMART" id="SM00028">
    <property type="entry name" value="TPR"/>
    <property type="match status" value="6"/>
</dbReference>
<gene>
    <name evidence="3" type="ORF">GCM10011613_26060</name>
</gene>
<dbReference type="Proteomes" id="UP000619761">
    <property type="component" value="Unassembled WGS sequence"/>
</dbReference>
<evidence type="ECO:0000256" key="1">
    <source>
        <dbReference type="PROSITE-ProRule" id="PRU00339"/>
    </source>
</evidence>
<evidence type="ECO:0000313" key="4">
    <source>
        <dbReference type="Proteomes" id="UP000619761"/>
    </source>
</evidence>
<protein>
    <recommendedName>
        <fullName evidence="5">Tetratricopeptide repeat protein</fullName>
    </recommendedName>
</protein>
<evidence type="ECO:0000256" key="2">
    <source>
        <dbReference type="SAM" id="SignalP"/>
    </source>
</evidence>
<dbReference type="Pfam" id="PF13432">
    <property type="entry name" value="TPR_16"/>
    <property type="match status" value="1"/>
</dbReference>
<dbReference type="EMBL" id="BMYZ01000002">
    <property type="protein sequence ID" value="GGY79869.1"/>
    <property type="molecule type" value="Genomic_DNA"/>
</dbReference>
<feature type="chain" id="PRO_5045242001" description="Tetratricopeptide repeat protein" evidence="2">
    <location>
        <begin position="28"/>
        <end position="572"/>
    </location>
</feature>
<organism evidence="3 4">
    <name type="scientific">Cellvibrio zantedeschiae</name>
    <dbReference type="NCBI Taxonomy" id="1237077"/>
    <lineage>
        <taxon>Bacteria</taxon>
        <taxon>Pseudomonadati</taxon>
        <taxon>Pseudomonadota</taxon>
        <taxon>Gammaproteobacteria</taxon>
        <taxon>Cellvibrionales</taxon>
        <taxon>Cellvibrionaceae</taxon>
        <taxon>Cellvibrio</taxon>
    </lineage>
</organism>
<feature type="repeat" description="TPR" evidence="1">
    <location>
        <begin position="288"/>
        <end position="321"/>
    </location>
</feature>
<proteinExistence type="predicted"/>
<name>A0ABQ3B5H6_9GAMM</name>